<organism evidence="3 4">
    <name type="scientific">Microctonus hyperodae</name>
    <name type="common">Parasitoid wasp</name>
    <dbReference type="NCBI Taxonomy" id="165561"/>
    <lineage>
        <taxon>Eukaryota</taxon>
        <taxon>Metazoa</taxon>
        <taxon>Ecdysozoa</taxon>
        <taxon>Arthropoda</taxon>
        <taxon>Hexapoda</taxon>
        <taxon>Insecta</taxon>
        <taxon>Pterygota</taxon>
        <taxon>Neoptera</taxon>
        <taxon>Endopterygota</taxon>
        <taxon>Hymenoptera</taxon>
        <taxon>Apocrita</taxon>
        <taxon>Ichneumonoidea</taxon>
        <taxon>Braconidae</taxon>
        <taxon>Euphorinae</taxon>
        <taxon>Microctonus</taxon>
    </lineage>
</organism>
<evidence type="ECO:0000313" key="3">
    <source>
        <dbReference type="EMBL" id="KAK0163424.1"/>
    </source>
</evidence>
<keyword evidence="2" id="KW-0472">Membrane</keyword>
<dbReference type="Proteomes" id="UP001168972">
    <property type="component" value="Unassembled WGS sequence"/>
</dbReference>
<keyword evidence="4" id="KW-1185">Reference proteome</keyword>
<keyword evidence="2" id="KW-0812">Transmembrane</keyword>
<evidence type="ECO:0000313" key="4">
    <source>
        <dbReference type="Proteomes" id="UP001168972"/>
    </source>
</evidence>
<feature type="transmembrane region" description="Helical" evidence="2">
    <location>
        <begin position="43"/>
        <end position="65"/>
    </location>
</feature>
<reference evidence="3" key="2">
    <citation type="submission" date="2023-03" db="EMBL/GenBank/DDBJ databases">
        <authorList>
            <person name="Inwood S.N."/>
            <person name="Skelly J.G."/>
            <person name="Guhlin J."/>
            <person name="Harrop T.W.R."/>
            <person name="Goldson S.G."/>
            <person name="Dearden P.K."/>
        </authorList>
    </citation>
    <scope>NUCLEOTIDE SEQUENCE</scope>
    <source>
        <strain evidence="3">Lincoln</strain>
        <tissue evidence="3">Whole body</tissue>
    </source>
</reference>
<reference evidence="3" key="1">
    <citation type="journal article" date="2023" name="bioRxiv">
        <title>Scaffold-level genome assemblies of two parasitoid biocontrol wasps reveal the parthenogenesis mechanism and an associated novel virus.</title>
        <authorList>
            <person name="Inwood S."/>
            <person name="Skelly J."/>
            <person name="Guhlin J."/>
            <person name="Harrop T."/>
            <person name="Goldson S."/>
            <person name="Dearden P."/>
        </authorList>
    </citation>
    <scope>NUCLEOTIDE SEQUENCE</scope>
    <source>
        <strain evidence="3">Lincoln</strain>
        <tissue evidence="3">Whole body</tissue>
    </source>
</reference>
<comment type="caution">
    <text evidence="3">The sequence shown here is derived from an EMBL/GenBank/DDBJ whole genome shotgun (WGS) entry which is preliminary data.</text>
</comment>
<gene>
    <name evidence="3" type="ORF">PV327_007108</name>
</gene>
<name>A0AA39F5N2_MICHY</name>
<sequence>MFKTVRKGDASLQYTILPQTDQFIGNSPLPQPPDTRESNVYKFMLLLVFIATCFCTFAIISSIILNAQRESNSFAVRKLEQVEYNDVVKLKNHQSTTTNSIDVKQEEVFPTNNAMEINSNNIQTTTENSMVTKIFETPPDVDDNVPEIMDTITDYTSPGGIDINSSPSSIDSKNFKNPELPLTVLPLTTIDASSSSKPKTTVSNYLLTNRMNPTNIFKRAKMPRVTLKLRENDTIPKMYMKAGIASYKKGNITTSVLAHGLSLEGLIFKTPEGTIKPWSKKCAFSQSAFRATLKRYCEASGILFTLGLTVGVIVSMLASVTIIFKYKVHPVKSPNVEEPPLNAKADDEEHEDRSKLLEPETKLINEKDAPISVEVERVCAKQDFSTISTLVGRLVLLRLRRINNQIRRLEQRRGKSSVREAMTIRTTERNKEE</sequence>
<proteinExistence type="predicted"/>
<keyword evidence="2" id="KW-1133">Transmembrane helix</keyword>
<feature type="region of interest" description="Disordered" evidence="1">
    <location>
        <begin position="335"/>
        <end position="355"/>
    </location>
</feature>
<dbReference type="AlphaFoldDB" id="A0AA39F5N2"/>
<feature type="compositionally biased region" description="Basic and acidic residues" evidence="1">
    <location>
        <begin position="344"/>
        <end position="355"/>
    </location>
</feature>
<dbReference type="EMBL" id="JAQQBR010001833">
    <property type="protein sequence ID" value="KAK0163424.1"/>
    <property type="molecule type" value="Genomic_DNA"/>
</dbReference>
<feature type="transmembrane region" description="Helical" evidence="2">
    <location>
        <begin position="302"/>
        <end position="324"/>
    </location>
</feature>
<evidence type="ECO:0000256" key="1">
    <source>
        <dbReference type="SAM" id="MobiDB-lite"/>
    </source>
</evidence>
<evidence type="ECO:0000256" key="2">
    <source>
        <dbReference type="SAM" id="Phobius"/>
    </source>
</evidence>
<accession>A0AA39F5N2</accession>
<protein>
    <submittedName>
        <fullName evidence="3">Uncharacterized protein</fullName>
    </submittedName>
</protein>